<keyword evidence="4 5" id="KW-0472">Membrane</keyword>
<feature type="transmembrane region" description="Helical" evidence="5">
    <location>
        <begin position="404"/>
        <end position="422"/>
    </location>
</feature>
<dbReference type="AlphaFoldDB" id="A0A366EK16"/>
<dbReference type="InterPro" id="IPR051533">
    <property type="entry name" value="WaaL-like"/>
</dbReference>
<evidence type="ECO:0000256" key="4">
    <source>
        <dbReference type="ARBA" id="ARBA00023136"/>
    </source>
</evidence>
<dbReference type="PANTHER" id="PTHR37422:SF13">
    <property type="entry name" value="LIPOPOLYSACCHARIDE BIOSYNTHESIS PROTEIN PA4999-RELATED"/>
    <property type="match status" value="1"/>
</dbReference>
<evidence type="ECO:0000313" key="7">
    <source>
        <dbReference type="EMBL" id="RBP02767.1"/>
    </source>
</evidence>
<reference evidence="7 8" key="1">
    <citation type="submission" date="2018-06" db="EMBL/GenBank/DDBJ databases">
        <title>Freshwater and sediment microbial communities from various areas in North America, analyzing microbe dynamics in response to fracking.</title>
        <authorList>
            <person name="Lamendella R."/>
        </authorList>
    </citation>
    <scope>NUCLEOTIDE SEQUENCE [LARGE SCALE GENOMIC DNA]</scope>
    <source>
        <strain evidence="7 8">97B</strain>
    </source>
</reference>
<dbReference type="InterPro" id="IPR007016">
    <property type="entry name" value="O-antigen_ligase-rel_domated"/>
</dbReference>
<feature type="transmembrane region" description="Helical" evidence="5">
    <location>
        <begin position="226"/>
        <end position="242"/>
    </location>
</feature>
<evidence type="ECO:0000259" key="6">
    <source>
        <dbReference type="Pfam" id="PF04932"/>
    </source>
</evidence>
<evidence type="ECO:0000256" key="2">
    <source>
        <dbReference type="ARBA" id="ARBA00022692"/>
    </source>
</evidence>
<dbReference type="PANTHER" id="PTHR37422">
    <property type="entry name" value="TEICHURONIC ACID BIOSYNTHESIS PROTEIN TUAE"/>
    <property type="match status" value="1"/>
</dbReference>
<comment type="caution">
    <text evidence="7">The sequence shown here is derived from an EMBL/GenBank/DDBJ whole genome shotgun (WGS) entry which is preliminary data.</text>
</comment>
<gene>
    <name evidence="7" type="ORF">DET59_11252</name>
</gene>
<keyword evidence="2 5" id="KW-0812">Transmembrane</keyword>
<organism evidence="7 8">
    <name type="scientific">Rossellomorea aquimaris</name>
    <dbReference type="NCBI Taxonomy" id="189382"/>
    <lineage>
        <taxon>Bacteria</taxon>
        <taxon>Bacillati</taxon>
        <taxon>Bacillota</taxon>
        <taxon>Bacilli</taxon>
        <taxon>Bacillales</taxon>
        <taxon>Bacillaceae</taxon>
        <taxon>Rossellomorea</taxon>
    </lineage>
</organism>
<feature type="transmembrane region" description="Helical" evidence="5">
    <location>
        <begin position="120"/>
        <end position="138"/>
    </location>
</feature>
<feature type="transmembrane region" description="Helical" evidence="5">
    <location>
        <begin position="45"/>
        <end position="62"/>
    </location>
</feature>
<feature type="transmembrane region" description="Helical" evidence="5">
    <location>
        <begin position="150"/>
        <end position="171"/>
    </location>
</feature>
<accession>A0A366EK16</accession>
<keyword evidence="7" id="KW-0436">Ligase</keyword>
<dbReference type="Proteomes" id="UP000252118">
    <property type="component" value="Unassembled WGS sequence"/>
</dbReference>
<feature type="transmembrane region" description="Helical" evidence="5">
    <location>
        <begin position="378"/>
        <end position="397"/>
    </location>
</feature>
<sequence>MNFSTLMNKYEPRMKQIILILVAGYLFFAQFSTQAKYIKLLPVPVPAVLTLGVGSLLFLYCLLNRERLTETSEFDKYLKRFLFLFIISLALAVLSAFYTATFLNSVEYMNYLKSSMITRLAYYFSFFMFFYYGYRLLANEPKDRESIIKVYPLSISLLVAVAFWQLAYFMFNIPFLNLDTRSFVHSVDGAALFDFRLTSFTNEPSYMGPFLVDLLILAFLFVKRKWVYAVVVLMPTLLILAFTFSVSAYFNLVLVIGFLIVYLMFHPRFPKKILWMIPLVGVIGLLGLYIVNPDLLAKFFSPIWGRRDNLFDPTQSSRIYMYVMPFQWLFDHSIVSGLFGYGPGAYEFLAGTKIVPHTQMSLAISANNMFIDVLFEQGVIGLLLLLTGLISIAVFLLKNGMKNMYYFIALVEYFHLMVTSLYRADYVTPRFWAVLLVIAVLVKIGEMKHKDKQNVTE</sequence>
<proteinExistence type="predicted"/>
<name>A0A366EK16_9BACI</name>
<protein>
    <submittedName>
        <fullName evidence="7">O-antigen ligase-like membrane protein</fullName>
    </submittedName>
</protein>
<keyword evidence="3 5" id="KW-1133">Transmembrane helix</keyword>
<dbReference type="EMBL" id="QNRJ01000012">
    <property type="protein sequence ID" value="RBP02767.1"/>
    <property type="molecule type" value="Genomic_DNA"/>
</dbReference>
<feature type="domain" description="O-antigen ligase-related" evidence="6">
    <location>
        <begin position="237"/>
        <end position="386"/>
    </location>
</feature>
<feature type="transmembrane region" description="Helical" evidence="5">
    <location>
        <begin position="204"/>
        <end position="221"/>
    </location>
</feature>
<comment type="subcellular location">
    <subcellularLocation>
        <location evidence="1">Membrane</location>
        <topology evidence="1">Multi-pass membrane protein</topology>
    </subcellularLocation>
</comment>
<evidence type="ECO:0000256" key="1">
    <source>
        <dbReference type="ARBA" id="ARBA00004141"/>
    </source>
</evidence>
<dbReference type="RefSeq" id="WP_113970415.1">
    <property type="nucleotide sequence ID" value="NZ_QNRJ01000012.1"/>
</dbReference>
<feature type="transmembrane region" description="Helical" evidence="5">
    <location>
        <begin position="82"/>
        <end position="100"/>
    </location>
</feature>
<evidence type="ECO:0000313" key="8">
    <source>
        <dbReference type="Proteomes" id="UP000252118"/>
    </source>
</evidence>
<dbReference type="GO" id="GO:0016020">
    <property type="term" value="C:membrane"/>
    <property type="evidence" value="ECO:0007669"/>
    <property type="project" value="UniProtKB-SubCell"/>
</dbReference>
<evidence type="ECO:0000256" key="3">
    <source>
        <dbReference type="ARBA" id="ARBA00022989"/>
    </source>
</evidence>
<feature type="transmembrane region" description="Helical" evidence="5">
    <location>
        <begin position="428"/>
        <end position="445"/>
    </location>
</feature>
<dbReference type="Pfam" id="PF04932">
    <property type="entry name" value="Wzy_C"/>
    <property type="match status" value="1"/>
</dbReference>
<feature type="transmembrane region" description="Helical" evidence="5">
    <location>
        <begin position="273"/>
        <end position="291"/>
    </location>
</feature>
<evidence type="ECO:0000256" key="5">
    <source>
        <dbReference type="SAM" id="Phobius"/>
    </source>
</evidence>
<dbReference type="GO" id="GO:0016874">
    <property type="term" value="F:ligase activity"/>
    <property type="evidence" value="ECO:0007669"/>
    <property type="project" value="UniProtKB-KW"/>
</dbReference>